<proteinExistence type="predicted"/>
<accession>A0A916LF29</accession>
<evidence type="ECO:0000313" key="1">
    <source>
        <dbReference type="EMBL" id="CPA25409.1"/>
    </source>
</evidence>
<organism evidence="1 2">
    <name type="scientific">Mycobacterium tuberculosis</name>
    <dbReference type="NCBI Taxonomy" id="1773"/>
    <lineage>
        <taxon>Bacteria</taxon>
        <taxon>Bacillati</taxon>
        <taxon>Actinomycetota</taxon>
        <taxon>Actinomycetes</taxon>
        <taxon>Mycobacteriales</taxon>
        <taxon>Mycobacteriaceae</taxon>
        <taxon>Mycobacterium</taxon>
        <taxon>Mycobacterium tuberculosis complex</taxon>
    </lineage>
</organism>
<sequence length="35" mass="3766">MTAVLDLRSLTFQPSTTWPTVSVIVSSLPSFPVMG</sequence>
<gene>
    <name evidence="1" type="ORF">ERS007739_04468</name>
</gene>
<protein>
    <submittedName>
        <fullName evidence="1">Uncharacterized protein</fullName>
    </submittedName>
</protein>
<dbReference type="EMBL" id="CSBK01002807">
    <property type="protein sequence ID" value="CPA25409.1"/>
    <property type="molecule type" value="Genomic_DNA"/>
</dbReference>
<dbReference type="AlphaFoldDB" id="A0A916LF29"/>
<name>A0A916LF29_MYCTX</name>
<comment type="caution">
    <text evidence="1">The sequence shown here is derived from an EMBL/GenBank/DDBJ whole genome shotgun (WGS) entry which is preliminary data.</text>
</comment>
<dbReference type="Proteomes" id="UP000039021">
    <property type="component" value="Unassembled WGS sequence"/>
</dbReference>
<reference evidence="2" key="1">
    <citation type="submission" date="2015-03" db="EMBL/GenBank/DDBJ databases">
        <authorList>
            <consortium name="Pathogen Informatics"/>
        </authorList>
    </citation>
    <scope>NUCLEOTIDE SEQUENCE [LARGE SCALE GENOMIC DNA]</scope>
    <source>
        <strain evidence="2">N09902308</strain>
    </source>
</reference>
<evidence type="ECO:0000313" key="2">
    <source>
        <dbReference type="Proteomes" id="UP000039021"/>
    </source>
</evidence>